<dbReference type="SUPFAM" id="SSF52172">
    <property type="entry name" value="CheY-like"/>
    <property type="match status" value="1"/>
</dbReference>
<comment type="caution">
    <text evidence="4">The sequence shown here is derived from an EMBL/GenBank/DDBJ whole genome shotgun (WGS) entry which is preliminary data.</text>
</comment>
<dbReference type="InterPro" id="IPR007492">
    <property type="entry name" value="LytTR_DNA-bd_dom"/>
</dbReference>
<dbReference type="PANTHER" id="PTHR37299:SF1">
    <property type="entry name" value="STAGE 0 SPORULATION PROTEIN A HOMOLOG"/>
    <property type="match status" value="1"/>
</dbReference>
<feature type="modified residue" description="4-aspartylphosphate" evidence="1">
    <location>
        <position position="55"/>
    </location>
</feature>
<dbReference type="PANTHER" id="PTHR37299">
    <property type="entry name" value="TRANSCRIPTIONAL REGULATOR-RELATED"/>
    <property type="match status" value="1"/>
</dbReference>
<evidence type="ECO:0000259" key="3">
    <source>
        <dbReference type="PROSITE" id="PS50930"/>
    </source>
</evidence>
<dbReference type="PROSITE" id="PS50110">
    <property type="entry name" value="RESPONSE_REGULATORY"/>
    <property type="match status" value="1"/>
</dbReference>
<dbReference type="RefSeq" id="WP_152281816.1">
    <property type="nucleotide sequence ID" value="NZ_WFLI01000005.1"/>
</dbReference>
<keyword evidence="1" id="KW-0597">Phosphoprotein</keyword>
<evidence type="ECO:0000313" key="5">
    <source>
        <dbReference type="Proteomes" id="UP000468717"/>
    </source>
</evidence>
<dbReference type="PROSITE" id="PS50930">
    <property type="entry name" value="HTH_LYTTR"/>
    <property type="match status" value="1"/>
</dbReference>
<evidence type="ECO:0000259" key="2">
    <source>
        <dbReference type="PROSITE" id="PS50110"/>
    </source>
</evidence>
<dbReference type="EMBL" id="WFLI01000005">
    <property type="protein sequence ID" value="KAB8065816.1"/>
    <property type="molecule type" value="Genomic_DNA"/>
</dbReference>
<evidence type="ECO:0000313" key="4">
    <source>
        <dbReference type="EMBL" id="KAB8065816.1"/>
    </source>
</evidence>
<name>A0A6I1IBQ6_9BURK</name>
<protein>
    <submittedName>
        <fullName evidence="4">Response regulator</fullName>
    </submittedName>
</protein>
<dbReference type="InterPro" id="IPR046947">
    <property type="entry name" value="LytR-like"/>
</dbReference>
<dbReference type="SMART" id="SM00850">
    <property type="entry name" value="LytTR"/>
    <property type="match status" value="1"/>
</dbReference>
<accession>A0A6I1IBQ6</accession>
<dbReference type="GO" id="GO:0003677">
    <property type="term" value="F:DNA binding"/>
    <property type="evidence" value="ECO:0007669"/>
    <property type="project" value="InterPro"/>
</dbReference>
<dbReference type="Gene3D" id="2.40.50.1020">
    <property type="entry name" value="LytTr DNA-binding domain"/>
    <property type="match status" value="1"/>
</dbReference>
<dbReference type="GO" id="GO:0000156">
    <property type="term" value="F:phosphorelay response regulator activity"/>
    <property type="evidence" value="ECO:0007669"/>
    <property type="project" value="InterPro"/>
</dbReference>
<gene>
    <name evidence="4" type="ORF">GCN75_06130</name>
</gene>
<keyword evidence="5" id="KW-1185">Reference proteome</keyword>
<dbReference type="Pfam" id="PF00072">
    <property type="entry name" value="Response_reg"/>
    <property type="match status" value="1"/>
</dbReference>
<feature type="domain" description="HTH LytTR-type" evidence="3">
    <location>
        <begin position="129"/>
        <end position="233"/>
    </location>
</feature>
<organism evidence="4 5">
    <name type="scientific">Janthinobacterium violaceinigrum</name>
    <dbReference type="NCBI Taxonomy" id="2654252"/>
    <lineage>
        <taxon>Bacteria</taxon>
        <taxon>Pseudomonadati</taxon>
        <taxon>Pseudomonadota</taxon>
        <taxon>Betaproteobacteria</taxon>
        <taxon>Burkholderiales</taxon>
        <taxon>Oxalobacteraceae</taxon>
        <taxon>Janthinobacterium</taxon>
    </lineage>
</organism>
<dbReference type="SMART" id="SM00448">
    <property type="entry name" value="REC"/>
    <property type="match status" value="1"/>
</dbReference>
<dbReference type="Gene3D" id="3.40.50.2300">
    <property type="match status" value="1"/>
</dbReference>
<dbReference type="InterPro" id="IPR001789">
    <property type="entry name" value="Sig_transdc_resp-reg_receiver"/>
</dbReference>
<dbReference type="InterPro" id="IPR011006">
    <property type="entry name" value="CheY-like_superfamily"/>
</dbReference>
<sequence>MNVLILEDEPLIARGLERGVRTHFGARLATLALHDNVPQALAALAREKVDLLLLDLNLHGADGYDLLRLAGSAPFQTIIVSAHGERSITAFEFGVLDFVAKPFSRERLHKALQRYTDQPARGAAHASSLAVKKRGALEWIAMADIDHVQADGHYSNIVLRSGEHCFHDLAIDKLMALLPPHFLRVHRSYIVNSLGFKRLQIGAGGKYALDTQTSTGIPVSRSSYPALKQRLLG</sequence>
<dbReference type="Proteomes" id="UP000468717">
    <property type="component" value="Unassembled WGS sequence"/>
</dbReference>
<reference evidence="4 5" key="1">
    <citation type="submission" date="2019-10" db="EMBL/GenBank/DDBJ databases">
        <title>Three novel species isolated from a subtropical stream in China.</title>
        <authorList>
            <person name="Lu H."/>
        </authorList>
    </citation>
    <scope>NUCLEOTIDE SEQUENCE [LARGE SCALE GENOMIC DNA]</scope>
    <source>
        <strain evidence="4 5">FT13W</strain>
    </source>
</reference>
<dbReference type="AlphaFoldDB" id="A0A6I1IBQ6"/>
<dbReference type="Pfam" id="PF04397">
    <property type="entry name" value="LytTR"/>
    <property type="match status" value="1"/>
</dbReference>
<evidence type="ECO:0000256" key="1">
    <source>
        <dbReference type="PROSITE-ProRule" id="PRU00169"/>
    </source>
</evidence>
<proteinExistence type="predicted"/>
<feature type="domain" description="Response regulatory" evidence="2">
    <location>
        <begin position="2"/>
        <end position="116"/>
    </location>
</feature>